<reference evidence="2" key="1">
    <citation type="journal article" date="2019" name="Gigascience">
        <title>De novo genome assembly of the endangered Acer yangbiense, a plant species with extremely small populations endemic to Yunnan Province, China.</title>
        <authorList>
            <person name="Yang J."/>
            <person name="Wariss H.M."/>
            <person name="Tao L."/>
            <person name="Zhang R."/>
            <person name="Yun Q."/>
            <person name="Hollingsworth P."/>
            <person name="Dao Z."/>
            <person name="Luo G."/>
            <person name="Guo H."/>
            <person name="Ma Y."/>
            <person name="Sun W."/>
        </authorList>
    </citation>
    <scope>NUCLEOTIDE SEQUENCE [LARGE SCALE GENOMIC DNA]</scope>
    <source>
        <strain evidence="2">cv. br00</strain>
    </source>
</reference>
<organism evidence="1 2">
    <name type="scientific">Salix brachista</name>
    <dbReference type="NCBI Taxonomy" id="2182728"/>
    <lineage>
        <taxon>Eukaryota</taxon>
        <taxon>Viridiplantae</taxon>
        <taxon>Streptophyta</taxon>
        <taxon>Embryophyta</taxon>
        <taxon>Tracheophyta</taxon>
        <taxon>Spermatophyta</taxon>
        <taxon>Magnoliopsida</taxon>
        <taxon>eudicotyledons</taxon>
        <taxon>Gunneridae</taxon>
        <taxon>Pentapetalae</taxon>
        <taxon>rosids</taxon>
        <taxon>fabids</taxon>
        <taxon>Malpighiales</taxon>
        <taxon>Salicaceae</taxon>
        <taxon>Saliceae</taxon>
        <taxon>Salix</taxon>
    </lineage>
</organism>
<protein>
    <submittedName>
        <fullName evidence="1">Uncharacterized protein</fullName>
    </submittedName>
</protein>
<dbReference type="AlphaFoldDB" id="A0A5N5LZ46"/>
<sequence>MSFGVLRKEHYLSPNFAPTSLAPYWLSLFCGIDFAAENWLTKASIVEMKFLDWYVKISAGGALIGASMELFMIKTGFCVRTILLFLQYDKVTVLESEKRAWESSPEAQAIREALNPWRNQETEQRKNA</sequence>
<accession>A0A5N5LZ46</accession>
<evidence type="ECO:0000313" key="2">
    <source>
        <dbReference type="Proteomes" id="UP000326939"/>
    </source>
</evidence>
<dbReference type="PANTHER" id="PTHR36377">
    <property type="entry name" value="DNA MISMATCH REPAIR PROTEIN"/>
    <property type="match status" value="1"/>
</dbReference>
<dbReference type="Proteomes" id="UP000326939">
    <property type="component" value="Chromosome 7"/>
</dbReference>
<gene>
    <name evidence="1" type="ORF">DKX38_011610</name>
</gene>
<proteinExistence type="predicted"/>
<name>A0A5N5LZ46_9ROSI</name>
<evidence type="ECO:0000313" key="1">
    <source>
        <dbReference type="EMBL" id="KAB5548204.1"/>
    </source>
</evidence>
<dbReference type="EMBL" id="VDCV01000007">
    <property type="protein sequence ID" value="KAB5548204.1"/>
    <property type="molecule type" value="Genomic_DNA"/>
</dbReference>
<keyword evidence="2" id="KW-1185">Reference proteome</keyword>
<comment type="caution">
    <text evidence="1">The sequence shown here is derived from an EMBL/GenBank/DDBJ whole genome shotgun (WGS) entry which is preliminary data.</text>
</comment>
<dbReference type="PANTHER" id="PTHR36377:SF1">
    <property type="entry name" value="DNA MISMATCH REPAIR PROTEIN"/>
    <property type="match status" value="1"/>
</dbReference>